<dbReference type="RefSeq" id="WP_133442264.1">
    <property type="nucleotide sequence ID" value="NZ_CP034726.1"/>
</dbReference>
<dbReference type="EMBL" id="CP034726">
    <property type="protein sequence ID" value="QBP18706.1"/>
    <property type="molecule type" value="Genomic_DNA"/>
</dbReference>
<sequence>MKHWRMWLALAVVVIVISALVIWTQNHSAKPWILILVWAFVIIILQLMFIYLIVVKNHK</sequence>
<protein>
    <submittedName>
        <fullName evidence="2">Uncharacterized protein</fullName>
    </submittedName>
</protein>
<feature type="transmembrane region" description="Helical" evidence="1">
    <location>
        <begin position="7"/>
        <end position="26"/>
    </location>
</feature>
<feature type="transmembrane region" description="Helical" evidence="1">
    <location>
        <begin position="32"/>
        <end position="54"/>
    </location>
</feature>
<keyword evidence="3" id="KW-1185">Reference proteome</keyword>
<dbReference type="KEGG" id="lji:ELX58_06110"/>
<proteinExistence type="predicted"/>
<organism evidence="2 3">
    <name type="scientific">Acetilactobacillus jinshanensis</name>
    <dbReference type="NCBI Taxonomy" id="1720083"/>
    <lineage>
        <taxon>Bacteria</taxon>
        <taxon>Bacillati</taxon>
        <taxon>Bacillota</taxon>
        <taxon>Bacilli</taxon>
        <taxon>Lactobacillales</taxon>
        <taxon>Lactobacillaceae</taxon>
        <taxon>Acetilactobacillus</taxon>
    </lineage>
</organism>
<evidence type="ECO:0000313" key="3">
    <source>
        <dbReference type="Proteomes" id="UP000294321"/>
    </source>
</evidence>
<evidence type="ECO:0000256" key="1">
    <source>
        <dbReference type="SAM" id="Phobius"/>
    </source>
</evidence>
<keyword evidence="1" id="KW-0472">Membrane</keyword>
<gene>
    <name evidence="2" type="ORF">ELX58_06110</name>
</gene>
<reference evidence="3" key="1">
    <citation type="submission" date="2018-12" db="EMBL/GenBank/DDBJ databases">
        <title>A new species of lactobacillus.</title>
        <authorList>
            <person name="Jian Y."/>
            <person name="Xin L."/>
            <person name="Hong Z.J."/>
            <person name="Ming L.Z."/>
            <person name="Hong X.Z."/>
        </authorList>
    </citation>
    <scope>NUCLEOTIDE SEQUENCE [LARGE SCALE GENOMIC DNA]</scope>
    <source>
        <strain evidence="3">HSLZ-75</strain>
    </source>
</reference>
<name>A0A4P6ZLL4_9LACO</name>
<dbReference type="Proteomes" id="UP000294321">
    <property type="component" value="Chromosome"/>
</dbReference>
<accession>A0A4P6ZLL4</accession>
<dbReference type="AlphaFoldDB" id="A0A4P6ZLL4"/>
<keyword evidence="1" id="KW-1133">Transmembrane helix</keyword>
<evidence type="ECO:0000313" key="2">
    <source>
        <dbReference type="EMBL" id="QBP18706.1"/>
    </source>
</evidence>
<keyword evidence="1" id="KW-0812">Transmembrane</keyword>